<comment type="caution">
    <text evidence="1">The sequence shown here is derived from an EMBL/GenBank/DDBJ whole genome shotgun (WGS) entry which is preliminary data.</text>
</comment>
<sequence length="72" mass="8352">MITTNSALSDHEQIYLEIKKVKPPPKIHSQYKAVNYTKLLYSIEKTEKQKATDEFAVLEKIKIKIEDRSSSL</sequence>
<keyword evidence="2" id="KW-1185">Reference proteome</keyword>
<protein>
    <submittedName>
        <fullName evidence="1">Uncharacterized protein</fullName>
    </submittedName>
</protein>
<reference evidence="1" key="1">
    <citation type="submission" date="2022-03" db="EMBL/GenBank/DDBJ databases">
        <authorList>
            <person name="Tunstrom K."/>
        </authorList>
    </citation>
    <scope>NUCLEOTIDE SEQUENCE</scope>
</reference>
<gene>
    <name evidence="1" type="ORF">EEDITHA_LOCUS8334</name>
</gene>
<name>A0AAU9U3D4_EUPED</name>
<accession>A0AAU9U3D4</accession>
<dbReference type="AlphaFoldDB" id="A0AAU9U3D4"/>
<dbReference type="EMBL" id="CAKOGL010000012">
    <property type="protein sequence ID" value="CAH2092583.1"/>
    <property type="molecule type" value="Genomic_DNA"/>
</dbReference>
<evidence type="ECO:0000313" key="2">
    <source>
        <dbReference type="Proteomes" id="UP001153954"/>
    </source>
</evidence>
<dbReference type="Proteomes" id="UP001153954">
    <property type="component" value="Unassembled WGS sequence"/>
</dbReference>
<evidence type="ECO:0000313" key="1">
    <source>
        <dbReference type="EMBL" id="CAH2092583.1"/>
    </source>
</evidence>
<proteinExistence type="predicted"/>
<organism evidence="1 2">
    <name type="scientific">Euphydryas editha</name>
    <name type="common">Edith's checkerspot</name>
    <dbReference type="NCBI Taxonomy" id="104508"/>
    <lineage>
        <taxon>Eukaryota</taxon>
        <taxon>Metazoa</taxon>
        <taxon>Ecdysozoa</taxon>
        <taxon>Arthropoda</taxon>
        <taxon>Hexapoda</taxon>
        <taxon>Insecta</taxon>
        <taxon>Pterygota</taxon>
        <taxon>Neoptera</taxon>
        <taxon>Endopterygota</taxon>
        <taxon>Lepidoptera</taxon>
        <taxon>Glossata</taxon>
        <taxon>Ditrysia</taxon>
        <taxon>Papilionoidea</taxon>
        <taxon>Nymphalidae</taxon>
        <taxon>Nymphalinae</taxon>
        <taxon>Euphydryas</taxon>
    </lineage>
</organism>